<keyword evidence="4" id="KW-1134">Transmembrane beta strand</keyword>
<dbReference type="Pfam" id="PF03797">
    <property type="entry name" value="Autotransporter"/>
    <property type="match status" value="1"/>
</dbReference>
<dbReference type="GO" id="GO:0009279">
    <property type="term" value="C:cell outer membrane"/>
    <property type="evidence" value="ECO:0007669"/>
    <property type="project" value="UniProtKB-SubCell"/>
</dbReference>
<dbReference type="OrthoDB" id="18991at2"/>
<comment type="similarity">
    <text evidence="3">Belongs to the PMP outer membrane protein family.</text>
</comment>
<keyword evidence="8 11" id="KW-0732">Signal</keyword>
<evidence type="ECO:0000313" key="14">
    <source>
        <dbReference type="Proteomes" id="UP000078162"/>
    </source>
</evidence>
<dbReference type="NCBIfam" id="TIGR01376">
    <property type="entry name" value="POMP_repeat"/>
    <property type="match status" value="1"/>
</dbReference>
<feature type="domain" description="Autotransporter" evidence="12">
    <location>
        <begin position="550"/>
        <end position="827"/>
    </location>
</feature>
<evidence type="ECO:0000259" key="12">
    <source>
        <dbReference type="PROSITE" id="PS51208"/>
    </source>
</evidence>
<dbReference type="SUPFAM" id="SSF103515">
    <property type="entry name" value="Autotransporter"/>
    <property type="match status" value="1"/>
</dbReference>
<dbReference type="InterPro" id="IPR036709">
    <property type="entry name" value="Autotransporte_beta_dom_sf"/>
</dbReference>
<evidence type="ECO:0000256" key="6">
    <source>
        <dbReference type="ARBA" id="ARBA00022525"/>
    </source>
</evidence>
<feature type="signal peptide" evidence="11">
    <location>
        <begin position="1"/>
        <end position="21"/>
    </location>
</feature>
<proteinExistence type="inferred from homology"/>
<evidence type="ECO:0000256" key="4">
    <source>
        <dbReference type="ARBA" id="ARBA00022452"/>
    </source>
</evidence>
<dbReference type="AlphaFoldDB" id="A0A1A9HTC9"/>
<comment type="subcellular location">
    <subcellularLocation>
        <location evidence="2">Cell outer membrane</location>
        <topology evidence="2">Peripheral membrane protein</topology>
        <orientation evidence="2">Extracellular side</orientation>
    </subcellularLocation>
    <subcellularLocation>
        <location evidence="1">Secreted</location>
        <location evidence="1">Cell wall</location>
    </subcellularLocation>
</comment>
<dbReference type="InterPro" id="IPR011427">
    <property type="entry name" value="Polymorphic_membr_middle"/>
</dbReference>
<dbReference type="STRING" id="1806891.Cs308_0079"/>
<dbReference type="SMART" id="SM00869">
    <property type="entry name" value="Autotransporter"/>
    <property type="match status" value="1"/>
</dbReference>
<reference evidence="13 14" key="1">
    <citation type="submission" date="2016-03" db="EMBL/GenBank/DDBJ databases">
        <title>Culture-independent genomics supports pathogen discovery for uncultivable bacteria within the genus Chlamydia.</title>
        <authorList>
            <person name="Taylor-Brown A."/>
            <person name="Bachmann N.L."/>
            <person name="Borel N."/>
            <person name="Polkinghorne A."/>
        </authorList>
    </citation>
    <scope>NUCLEOTIDE SEQUENCE [LARGE SCALE GENOMIC DNA]</scope>
    <source>
        <strain evidence="13 14">2742-308</strain>
    </source>
</reference>
<evidence type="ECO:0000256" key="8">
    <source>
        <dbReference type="ARBA" id="ARBA00022729"/>
    </source>
</evidence>
<evidence type="ECO:0000256" key="1">
    <source>
        <dbReference type="ARBA" id="ARBA00004191"/>
    </source>
</evidence>
<evidence type="ECO:0000256" key="3">
    <source>
        <dbReference type="ARBA" id="ARBA00007542"/>
    </source>
</evidence>
<dbReference type="Gene3D" id="2.40.128.130">
    <property type="entry name" value="Autotransporter beta-domain"/>
    <property type="match status" value="1"/>
</dbReference>
<protein>
    <submittedName>
        <fullName evidence="13">Outer membrane protein 5</fullName>
    </submittedName>
</protein>
<keyword evidence="10" id="KW-0998">Cell outer membrane</keyword>
<keyword evidence="7" id="KW-0812">Transmembrane</keyword>
<keyword evidence="14" id="KW-1185">Reference proteome</keyword>
<dbReference type="PATRIC" id="fig|1806891.3.peg.75"/>
<name>A0A1A9HTC9_9CHLA</name>
<dbReference type="InterPro" id="IPR003368">
    <property type="entry name" value="POMP_repeat"/>
</dbReference>
<evidence type="ECO:0000256" key="7">
    <source>
        <dbReference type="ARBA" id="ARBA00022692"/>
    </source>
</evidence>
<gene>
    <name evidence="13" type="ORF">Cs308_0079</name>
</gene>
<organism evidence="13 14">
    <name type="scientific">Candidatus Chlamydia sanziniae</name>
    <dbReference type="NCBI Taxonomy" id="1806891"/>
    <lineage>
        <taxon>Bacteria</taxon>
        <taxon>Pseudomonadati</taxon>
        <taxon>Chlamydiota</taxon>
        <taxon>Chlamydiia</taxon>
        <taxon>Chlamydiales</taxon>
        <taxon>Chlamydiaceae</taxon>
        <taxon>Chlamydia/Chlamydophila group</taxon>
        <taxon>Chlamydia</taxon>
    </lineage>
</organism>
<evidence type="ECO:0000256" key="2">
    <source>
        <dbReference type="ARBA" id="ARBA00004416"/>
    </source>
</evidence>
<dbReference type="KEGG" id="csaz:Cs308_0079"/>
<dbReference type="Proteomes" id="UP000078162">
    <property type="component" value="Chromosome"/>
</dbReference>
<dbReference type="EMBL" id="CP014639">
    <property type="protein sequence ID" value="ANH78250.1"/>
    <property type="molecule type" value="Genomic_DNA"/>
</dbReference>
<keyword evidence="5" id="KW-0134">Cell wall</keyword>
<evidence type="ECO:0000256" key="5">
    <source>
        <dbReference type="ARBA" id="ARBA00022512"/>
    </source>
</evidence>
<dbReference type="Pfam" id="PF02415">
    <property type="entry name" value="Chlam_PMP"/>
    <property type="match status" value="1"/>
</dbReference>
<dbReference type="InterPro" id="IPR005546">
    <property type="entry name" value="Autotransporte_beta"/>
</dbReference>
<sequence>MISWRYLLISSTLVLTLQASANVIYLSEHDSYDETTSNTNFTPKTTLDEGGTSYILKEDVYIANLGVKNSTKSRVFNNHAGNLTFLGNHHVLKFDNLKTTAFGSAICNNIGNTTLTLSDFSILACNAAPSFNEGCGAIYSLGSIVMQNNDSISFTNTRNKMKGGAIQTPYLLGSTVDHPTVTFSNNGHMIFENNTTEEEGGAIFAHKLIISAGGPTIFKNNHVHRNVNARGGAISIPPGGEISLSADQGDIIFLGNTVISTSKAVKNSIHLDSYATFTQLRAKEKYGITFYDPITSSEHSSTPTKLIIINAPGLDAQAYKGRICFSGGLLSDEERTLDNLTSTLPQNVQLAGGVLALENDAILKISSFTQNEDSKLFMDRGTTLQCKEHVTLQNLWINLGNLENKKTVKITTEGTHTKIFLANPLVIYDPTQLCYEDTKFKDEFTLDTLELSGASLNNLTIEDQALRTVLEEAPHHGYQGNWSLSWEHQPSSSEAYAAPAMASKKAQLSWYPTGYNLNPERLGSLVPTSSWDATLDMRAVHQLIDTNADSPRHAAGIWAASLATYFQQQGENKEKLFRHESFGGAFGANAYFCLNHVLGVAFGQLKGHAQDFAVAKNTFTTRFGVVYARFNNQSGLPLFLSIQAGYSMLTNDLATRYTFTNTQNSSWTNVCLSGEIAMGLPFTMHNNSSEYKITPFVKVNSIYVDQPAVEEQGSDARDFTGTTLTNIWVPVGFKLERHSTISPSSVQLSVAWTSDVYRKQAANQVTLHRNNISWKTQATDFDHQALVLQLSNHHPLFYNIELFEQGTWELGLHSQSYHAGIGAKILF</sequence>
<dbReference type="Pfam" id="PF07548">
    <property type="entry name" value="ChlamPMP_M"/>
    <property type="match status" value="1"/>
</dbReference>
<evidence type="ECO:0000256" key="10">
    <source>
        <dbReference type="ARBA" id="ARBA00023237"/>
    </source>
</evidence>
<keyword evidence="6" id="KW-0964">Secreted</keyword>
<evidence type="ECO:0000256" key="11">
    <source>
        <dbReference type="SAM" id="SignalP"/>
    </source>
</evidence>
<keyword evidence="9" id="KW-0472">Membrane</keyword>
<feature type="chain" id="PRO_5008389468" evidence="11">
    <location>
        <begin position="22"/>
        <end position="827"/>
    </location>
</feature>
<dbReference type="RefSeq" id="WP_066481264.1">
    <property type="nucleotide sequence ID" value="NZ_CP014639.1"/>
</dbReference>
<evidence type="ECO:0000313" key="13">
    <source>
        <dbReference type="EMBL" id="ANH78250.1"/>
    </source>
</evidence>
<dbReference type="PROSITE" id="PS51208">
    <property type="entry name" value="AUTOTRANSPORTER"/>
    <property type="match status" value="1"/>
</dbReference>
<evidence type="ECO:0000256" key="9">
    <source>
        <dbReference type="ARBA" id="ARBA00023136"/>
    </source>
</evidence>
<accession>A0A1A9HTC9</accession>